<evidence type="ECO:0000313" key="3">
    <source>
        <dbReference type="Proteomes" id="UP000192902"/>
    </source>
</evidence>
<dbReference type="PANTHER" id="PTHR35869:SF1">
    <property type="entry name" value="OUTER-MEMBRANE LIPOPROTEIN CARRIER PROTEIN"/>
    <property type="match status" value="1"/>
</dbReference>
<evidence type="ECO:0000256" key="1">
    <source>
        <dbReference type="ARBA" id="ARBA00022729"/>
    </source>
</evidence>
<dbReference type="NCBIfam" id="NF000666">
    <property type="entry name" value="PRK00031.2-4"/>
    <property type="match status" value="1"/>
</dbReference>
<dbReference type="eggNOG" id="COG2834">
    <property type="taxonomic scope" value="Bacteria"/>
</dbReference>
<gene>
    <name evidence="2" type="primary">lolA</name>
    <name evidence="2" type="ORF">CCUN_0837</name>
</gene>
<dbReference type="SUPFAM" id="SSF89392">
    <property type="entry name" value="Prokaryotic lipoproteins and lipoprotein localization factors"/>
    <property type="match status" value="1"/>
</dbReference>
<accession>A0A1W6BWG1</accession>
<proteinExistence type="predicted"/>
<keyword evidence="2" id="KW-0449">Lipoprotein</keyword>
<dbReference type="OrthoDB" id="5339202at2"/>
<keyword evidence="1" id="KW-0732">Signal</keyword>
<dbReference type="PANTHER" id="PTHR35869">
    <property type="entry name" value="OUTER-MEMBRANE LIPOPROTEIN CARRIER PROTEIN"/>
    <property type="match status" value="1"/>
</dbReference>
<dbReference type="Gene3D" id="2.50.20.10">
    <property type="entry name" value="Lipoprotein localisation LolA/LolB/LppX"/>
    <property type="match status" value="1"/>
</dbReference>
<dbReference type="EMBL" id="CP020867">
    <property type="protein sequence ID" value="ARJ56453.1"/>
    <property type="molecule type" value="Genomic_DNA"/>
</dbReference>
<dbReference type="AlphaFoldDB" id="A0A1W6BWG1"/>
<dbReference type="STRING" id="1121267.CCUN_0837"/>
<dbReference type="KEGG" id="ccun:CCUN_0837"/>
<dbReference type="CDD" id="cd16325">
    <property type="entry name" value="LolA"/>
    <property type="match status" value="1"/>
</dbReference>
<dbReference type="Pfam" id="PF03548">
    <property type="entry name" value="LolA"/>
    <property type="match status" value="1"/>
</dbReference>
<dbReference type="NCBIfam" id="NF000665">
    <property type="entry name" value="PRK00031.2-3"/>
    <property type="match status" value="1"/>
</dbReference>
<dbReference type="InterPro" id="IPR029046">
    <property type="entry name" value="LolA/LolB/LppX"/>
</dbReference>
<name>A0A1W6BWG1_9BACT</name>
<dbReference type="InterPro" id="IPR004564">
    <property type="entry name" value="OM_lipoprot_carrier_LolA-like"/>
</dbReference>
<organism evidence="2 3">
    <name type="scientific">Campylobacter cuniculorum DSM 23162 = LMG 24588</name>
    <dbReference type="NCBI Taxonomy" id="1121267"/>
    <lineage>
        <taxon>Bacteria</taxon>
        <taxon>Pseudomonadati</taxon>
        <taxon>Campylobacterota</taxon>
        <taxon>Epsilonproteobacteria</taxon>
        <taxon>Campylobacterales</taxon>
        <taxon>Campylobacteraceae</taxon>
        <taxon>Campylobacter</taxon>
    </lineage>
</organism>
<sequence>MRILFFITFFVAKLFCLDLNFTNFSSDFIQSVSSKNSKINYSGHFVLTQNKAFWSYEKPTRKEIYINKNQITIVEHDLEQVIFSTLDTIPNLNEIFKSAKKIRPNELEAKYQNINYKILLENDEVKSIGYKDEFENYVLITLLKQSKNTKLDENIFIPKFPKNYDLVR</sequence>
<dbReference type="NCBIfam" id="NF000663">
    <property type="entry name" value="PRK00031.2-1"/>
    <property type="match status" value="1"/>
</dbReference>
<protein>
    <submittedName>
        <fullName evidence="2">Outer membrane lipoprotein carrier protein</fullName>
    </submittedName>
</protein>
<dbReference type="Proteomes" id="UP000192902">
    <property type="component" value="Chromosome"/>
</dbReference>
<evidence type="ECO:0000313" key="2">
    <source>
        <dbReference type="EMBL" id="ARJ56453.1"/>
    </source>
</evidence>
<reference evidence="2 3" key="1">
    <citation type="submission" date="2017-04" db="EMBL/GenBank/DDBJ databases">
        <title>Complete genome sequence of the Campylobacter cuniculorum type strain LMG24588.</title>
        <authorList>
            <person name="Miller W.G."/>
            <person name="Yee E."/>
            <person name="Revez J."/>
            <person name="Bono J.L."/>
            <person name="Rossi M."/>
        </authorList>
    </citation>
    <scope>NUCLEOTIDE SEQUENCE [LARGE SCALE GENOMIC DNA]</scope>
    <source>
        <strain evidence="2 3">LMG 24588</strain>
    </source>
</reference>